<sequence length="245" mass="26527">MIGSLGTLGACMRETPMPDCSAFVEGAVKGEKVVAKSLTESKGTVTTQSKATLSNKDFLLLRYQSSPPRIALFRGVAQPGLNGSPAGARRAHVHPAPWESGIAKSTEKFQALSPGACSMILGLRVLFCSGAGATPLGSLPPRRRSPVALRALRGFRPAPMALFDDSGTPSPLLQWYCCRATWLTSPAARESGSAKSAERFQATLEKFTNDEPLPLQFMQYIVSTGAVKRHGYATKRWWKKQRRMT</sequence>
<dbReference type="Proteomes" id="UP001066276">
    <property type="component" value="Chromosome 1_1"/>
</dbReference>
<dbReference type="EMBL" id="JANPWB010000001">
    <property type="protein sequence ID" value="KAJ1217259.1"/>
    <property type="molecule type" value="Genomic_DNA"/>
</dbReference>
<comment type="caution">
    <text evidence="1">The sequence shown here is derived from an EMBL/GenBank/DDBJ whole genome shotgun (WGS) entry which is preliminary data.</text>
</comment>
<evidence type="ECO:0000313" key="2">
    <source>
        <dbReference type="Proteomes" id="UP001066276"/>
    </source>
</evidence>
<protein>
    <submittedName>
        <fullName evidence="1">Uncharacterized protein</fullName>
    </submittedName>
</protein>
<dbReference type="AlphaFoldDB" id="A0AAV7WVK3"/>
<gene>
    <name evidence="1" type="ORF">NDU88_004854</name>
</gene>
<evidence type="ECO:0000313" key="1">
    <source>
        <dbReference type="EMBL" id="KAJ1217259.1"/>
    </source>
</evidence>
<name>A0AAV7WVK3_PLEWA</name>
<accession>A0AAV7WVK3</accession>
<reference evidence="1" key="1">
    <citation type="journal article" date="2022" name="bioRxiv">
        <title>Sequencing and chromosome-scale assembly of the giantPleurodeles waltlgenome.</title>
        <authorList>
            <person name="Brown T."/>
            <person name="Elewa A."/>
            <person name="Iarovenko S."/>
            <person name="Subramanian E."/>
            <person name="Araus A.J."/>
            <person name="Petzold A."/>
            <person name="Susuki M."/>
            <person name="Suzuki K.-i.T."/>
            <person name="Hayashi T."/>
            <person name="Toyoda A."/>
            <person name="Oliveira C."/>
            <person name="Osipova E."/>
            <person name="Leigh N.D."/>
            <person name="Simon A."/>
            <person name="Yun M.H."/>
        </authorList>
    </citation>
    <scope>NUCLEOTIDE SEQUENCE</scope>
    <source>
        <strain evidence="1">20211129_DDA</strain>
        <tissue evidence="1">Liver</tissue>
    </source>
</reference>
<proteinExistence type="predicted"/>
<organism evidence="1 2">
    <name type="scientific">Pleurodeles waltl</name>
    <name type="common">Iberian ribbed newt</name>
    <dbReference type="NCBI Taxonomy" id="8319"/>
    <lineage>
        <taxon>Eukaryota</taxon>
        <taxon>Metazoa</taxon>
        <taxon>Chordata</taxon>
        <taxon>Craniata</taxon>
        <taxon>Vertebrata</taxon>
        <taxon>Euteleostomi</taxon>
        <taxon>Amphibia</taxon>
        <taxon>Batrachia</taxon>
        <taxon>Caudata</taxon>
        <taxon>Salamandroidea</taxon>
        <taxon>Salamandridae</taxon>
        <taxon>Pleurodelinae</taxon>
        <taxon>Pleurodeles</taxon>
    </lineage>
</organism>
<keyword evidence="2" id="KW-1185">Reference proteome</keyword>